<dbReference type="EMBL" id="JBHRWW010000004">
    <property type="protein sequence ID" value="MFC3688271.1"/>
    <property type="molecule type" value="Genomic_DNA"/>
</dbReference>
<organism evidence="5 6">
    <name type="scientific">Aquipuribacter hungaricus</name>
    <dbReference type="NCBI Taxonomy" id="545624"/>
    <lineage>
        <taxon>Bacteria</taxon>
        <taxon>Bacillati</taxon>
        <taxon>Actinomycetota</taxon>
        <taxon>Actinomycetes</taxon>
        <taxon>Micrococcales</taxon>
        <taxon>Intrasporangiaceae</taxon>
        <taxon>Aquipuribacter</taxon>
    </lineage>
</organism>
<evidence type="ECO:0000313" key="5">
    <source>
        <dbReference type="EMBL" id="MFC3688271.1"/>
    </source>
</evidence>
<reference evidence="6" key="1">
    <citation type="journal article" date="2019" name="Int. J. Syst. Evol. Microbiol.">
        <title>The Global Catalogue of Microorganisms (GCM) 10K type strain sequencing project: providing services to taxonomists for standard genome sequencing and annotation.</title>
        <authorList>
            <consortium name="The Broad Institute Genomics Platform"/>
            <consortium name="The Broad Institute Genome Sequencing Center for Infectious Disease"/>
            <person name="Wu L."/>
            <person name="Ma J."/>
        </authorList>
    </citation>
    <scope>NUCLEOTIDE SEQUENCE [LARGE SCALE GENOMIC DNA]</scope>
    <source>
        <strain evidence="6">NCAIM B.02333</strain>
    </source>
</reference>
<gene>
    <name evidence="5" type="ORF">ACFOLH_07955</name>
</gene>
<keyword evidence="6" id="KW-1185">Reference proteome</keyword>
<dbReference type="PANTHER" id="PTHR43861:SF1">
    <property type="entry name" value="TRANS-ACONITATE 2-METHYLTRANSFERASE"/>
    <property type="match status" value="1"/>
</dbReference>
<name>A0ABV7WEM9_9MICO</name>
<dbReference type="CDD" id="cd02440">
    <property type="entry name" value="AdoMet_MTases"/>
    <property type="match status" value="1"/>
</dbReference>
<dbReference type="SUPFAM" id="SSF53335">
    <property type="entry name" value="S-adenosyl-L-methionine-dependent methyltransferases"/>
    <property type="match status" value="1"/>
</dbReference>
<evidence type="ECO:0000256" key="1">
    <source>
        <dbReference type="ARBA" id="ARBA00022603"/>
    </source>
</evidence>
<protein>
    <submittedName>
        <fullName evidence="5">Class I SAM-dependent methyltransferase</fullName>
    </submittedName>
</protein>
<comment type="caution">
    <text evidence="5">The sequence shown here is derived from an EMBL/GenBank/DDBJ whole genome shotgun (WGS) entry which is preliminary data.</text>
</comment>
<feature type="domain" description="Methyltransferase" evidence="4">
    <location>
        <begin position="45"/>
        <end position="141"/>
    </location>
</feature>
<dbReference type="RefSeq" id="WP_340295553.1">
    <property type="nucleotide sequence ID" value="NZ_JBBEOI010000258.1"/>
</dbReference>
<dbReference type="GO" id="GO:0008168">
    <property type="term" value="F:methyltransferase activity"/>
    <property type="evidence" value="ECO:0007669"/>
    <property type="project" value="UniProtKB-KW"/>
</dbReference>
<dbReference type="GO" id="GO:0032259">
    <property type="term" value="P:methylation"/>
    <property type="evidence" value="ECO:0007669"/>
    <property type="project" value="UniProtKB-KW"/>
</dbReference>
<evidence type="ECO:0000256" key="3">
    <source>
        <dbReference type="SAM" id="MobiDB-lite"/>
    </source>
</evidence>
<keyword evidence="2" id="KW-0808">Transferase</keyword>
<proteinExistence type="predicted"/>
<feature type="compositionally biased region" description="Gly residues" evidence="3">
    <location>
        <begin position="226"/>
        <end position="240"/>
    </location>
</feature>
<evidence type="ECO:0000313" key="6">
    <source>
        <dbReference type="Proteomes" id="UP001595685"/>
    </source>
</evidence>
<feature type="region of interest" description="Disordered" evidence="3">
    <location>
        <begin position="226"/>
        <end position="248"/>
    </location>
</feature>
<evidence type="ECO:0000256" key="2">
    <source>
        <dbReference type="ARBA" id="ARBA00022679"/>
    </source>
</evidence>
<dbReference type="Proteomes" id="UP001595685">
    <property type="component" value="Unassembled WGS sequence"/>
</dbReference>
<dbReference type="Gene3D" id="3.40.50.150">
    <property type="entry name" value="Vaccinia Virus protein VP39"/>
    <property type="match status" value="1"/>
</dbReference>
<sequence length="283" mass="29024">MGSATPPAVADPAFTGAVYAGATGHHRAHDADVLAPVAWRAGMRVLDVGCGVGDLTARVAGLVAPGEVLGVDSSPSQVEHARAAYGREGLRFEVARAQELDRVVPAGWADVVLSVAVLHWVVEADQPAALAQVARALVPGGVLRLDMGGAGQIAAAREVLDEVAAEHGVPGSPWFFPDEATATDLLVGAGLRPVSVALLRQRRGMPDAPALEAWLRSQVLPGYGRGGSSGGAVSSGGAGPSGDPAPRAAFEAEALRRCTAALRREDGSYDQDYVRLDAVAVRP</sequence>
<dbReference type="InterPro" id="IPR041698">
    <property type="entry name" value="Methyltransf_25"/>
</dbReference>
<keyword evidence="1 5" id="KW-0489">Methyltransferase</keyword>
<evidence type="ECO:0000259" key="4">
    <source>
        <dbReference type="Pfam" id="PF13649"/>
    </source>
</evidence>
<dbReference type="InterPro" id="IPR029063">
    <property type="entry name" value="SAM-dependent_MTases_sf"/>
</dbReference>
<dbReference type="Pfam" id="PF13649">
    <property type="entry name" value="Methyltransf_25"/>
    <property type="match status" value="1"/>
</dbReference>
<dbReference type="PANTHER" id="PTHR43861">
    <property type="entry name" value="TRANS-ACONITATE 2-METHYLTRANSFERASE-RELATED"/>
    <property type="match status" value="1"/>
</dbReference>
<accession>A0ABV7WEM9</accession>